<proteinExistence type="predicted"/>
<name>G2XNU7_BOTF4</name>
<dbReference type="HOGENOM" id="CLU_2621727_0_0_1"/>
<organism evidence="1 2">
    <name type="scientific">Botryotinia fuckeliana (strain T4)</name>
    <name type="common">Noble rot fungus</name>
    <name type="synonym">Botrytis cinerea</name>
    <dbReference type="NCBI Taxonomy" id="999810"/>
    <lineage>
        <taxon>Eukaryota</taxon>
        <taxon>Fungi</taxon>
        <taxon>Dikarya</taxon>
        <taxon>Ascomycota</taxon>
        <taxon>Pezizomycotina</taxon>
        <taxon>Leotiomycetes</taxon>
        <taxon>Helotiales</taxon>
        <taxon>Sclerotiniaceae</taxon>
        <taxon>Botrytis</taxon>
    </lineage>
</organism>
<dbReference type="Proteomes" id="UP000008177">
    <property type="component" value="Unplaced contigs"/>
</dbReference>
<protein>
    <submittedName>
        <fullName evidence="1">Uncharacterized protein</fullName>
    </submittedName>
</protein>
<dbReference type="EMBL" id="FQ790246">
    <property type="protein sequence ID" value="CCD42553.1"/>
    <property type="molecule type" value="Genomic_DNA"/>
</dbReference>
<reference evidence="2" key="1">
    <citation type="journal article" date="2011" name="PLoS Genet.">
        <title>Genomic analysis of the necrotrophic fungal pathogens Sclerotinia sclerotiorum and Botrytis cinerea.</title>
        <authorList>
            <person name="Amselem J."/>
            <person name="Cuomo C.A."/>
            <person name="van Kan J.A."/>
            <person name="Viaud M."/>
            <person name="Benito E.P."/>
            <person name="Couloux A."/>
            <person name="Coutinho P.M."/>
            <person name="de Vries R.P."/>
            <person name="Dyer P.S."/>
            <person name="Fillinger S."/>
            <person name="Fournier E."/>
            <person name="Gout L."/>
            <person name="Hahn M."/>
            <person name="Kohn L."/>
            <person name="Lapalu N."/>
            <person name="Plummer K.M."/>
            <person name="Pradier J.M."/>
            <person name="Quevillon E."/>
            <person name="Sharon A."/>
            <person name="Simon A."/>
            <person name="ten Have A."/>
            <person name="Tudzynski B."/>
            <person name="Tudzynski P."/>
            <person name="Wincker P."/>
            <person name="Andrew M."/>
            <person name="Anthouard V."/>
            <person name="Beever R.E."/>
            <person name="Beffa R."/>
            <person name="Benoit I."/>
            <person name="Bouzid O."/>
            <person name="Brault B."/>
            <person name="Chen Z."/>
            <person name="Choquer M."/>
            <person name="Collemare J."/>
            <person name="Cotton P."/>
            <person name="Danchin E.G."/>
            <person name="Da Silva C."/>
            <person name="Gautier A."/>
            <person name="Giraud C."/>
            <person name="Giraud T."/>
            <person name="Gonzalez C."/>
            <person name="Grossetete S."/>
            <person name="Guldener U."/>
            <person name="Henrissat B."/>
            <person name="Howlett B.J."/>
            <person name="Kodira C."/>
            <person name="Kretschmer M."/>
            <person name="Lappartient A."/>
            <person name="Leroch M."/>
            <person name="Levis C."/>
            <person name="Mauceli E."/>
            <person name="Neuveglise C."/>
            <person name="Oeser B."/>
            <person name="Pearson M."/>
            <person name="Poulain J."/>
            <person name="Poussereau N."/>
            <person name="Quesneville H."/>
            <person name="Rascle C."/>
            <person name="Schumacher J."/>
            <person name="Segurens B."/>
            <person name="Sexton A."/>
            <person name="Silva E."/>
            <person name="Sirven C."/>
            <person name="Soanes D.M."/>
            <person name="Talbot N.J."/>
            <person name="Templeton M."/>
            <person name="Yandava C."/>
            <person name="Yarden O."/>
            <person name="Zeng Q."/>
            <person name="Rollins J.A."/>
            <person name="Lebrun M.H."/>
            <person name="Dickman M."/>
        </authorList>
    </citation>
    <scope>NUCLEOTIDE SEQUENCE [LARGE SCALE GENOMIC DNA]</scope>
    <source>
        <strain evidence="2">T4</strain>
    </source>
</reference>
<dbReference type="InParanoid" id="G2XNU7"/>
<accession>G2XNU7</accession>
<evidence type="ECO:0000313" key="2">
    <source>
        <dbReference type="Proteomes" id="UP000008177"/>
    </source>
</evidence>
<dbReference type="AlphaFoldDB" id="G2XNU7"/>
<gene>
    <name evidence="1" type="ORF">BofuT4_uP076360.1</name>
</gene>
<evidence type="ECO:0000313" key="1">
    <source>
        <dbReference type="EMBL" id="CCD42553.1"/>
    </source>
</evidence>
<sequence length="78" mass="8936">MPGYSCRSLPSCEHGHECFTLISETSDAMGSLWTQESSSCNFKARREKVEQLRNRSDRPEHAEISRFEWVTKPSNQSA</sequence>